<protein>
    <submittedName>
        <fullName evidence="9">RDD family protein</fullName>
    </submittedName>
</protein>
<keyword evidence="3 7" id="KW-0812">Transmembrane</keyword>
<feature type="compositionally biased region" description="Pro residues" evidence="6">
    <location>
        <begin position="1"/>
        <end position="10"/>
    </location>
</feature>
<sequence length="282" mass="28696">MSYPPPPEQPPHGGGPYQPQQPGYGSGPQQPPYGGQPGYGPQQPPPPQPQQPGYGSGPQQPYPGGQPGYGPQQPPPPQPQQPYGGQPGYAPQQQPYGGQPGYGPGGYGQPQRPAAGWGGRFGARVIDGFIVGIPGGIVIAILSAAMMPTDIMSPSYAEDVAAASAMSMGIGYLILAVIGIVYEGLMLSSKGQTLGKMAVSAVVTPLGGAGYGAGLPGGTAYTRAAAWWGAYALMGVLAFIGGAGLAGIAGIYVLLNGLWPLWDSQNQSLNDKIAKTLVVSSR</sequence>
<dbReference type="OrthoDB" id="5244233at2"/>
<keyword evidence="10" id="KW-1185">Reference proteome</keyword>
<feature type="compositionally biased region" description="Low complexity" evidence="6">
    <location>
        <begin position="51"/>
        <end position="63"/>
    </location>
</feature>
<comment type="caution">
    <text evidence="9">The sequence shown here is derived from an EMBL/GenBank/DDBJ whole genome shotgun (WGS) entry which is preliminary data.</text>
</comment>
<evidence type="ECO:0000256" key="3">
    <source>
        <dbReference type="ARBA" id="ARBA00022692"/>
    </source>
</evidence>
<comment type="subcellular location">
    <subcellularLocation>
        <location evidence="1">Cell membrane</location>
        <topology evidence="1">Multi-pass membrane protein</topology>
    </subcellularLocation>
</comment>
<gene>
    <name evidence="9" type="ORF">CLV63_11966</name>
</gene>
<evidence type="ECO:0000313" key="10">
    <source>
        <dbReference type="Proteomes" id="UP000240542"/>
    </source>
</evidence>
<evidence type="ECO:0000256" key="5">
    <source>
        <dbReference type="ARBA" id="ARBA00023136"/>
    </source>
</evidence>
<dbReference type="PANTHER" id="PTHR36115:SF4">
    <property type="entry name" value="MEMBRANE PROTEIN"/>
    <property type="match status" value="1"/>
</dbReference>
<evidence type="ECO:0000256" key="7">
    <source>
        <dbReference type="SAM" id="Phobius"/>
    </source>
</evidence>
<dbReference type="Pfam" id="PF06271">
    <property type="entry name" value="RDD"/>
    <property type="match status" value="1"/>
</dbReference>
<dbReference type="InterPro" id="IPR010432">
    <property type="entry name" value="RDD"/>
</dbReference>
<proteinExistence type="predicted"/>
<accession>A0A2P8D3I8</accession>
<reference evidence="9 10" key="1">
    <citation type="submission" date="2018-03" db="EMBL/GenBank/DDBJ databases">
        <title>Genomic Encyclopedia of Archaeal and Bacterial Type Strains, Phase II (KMG-II): from individual species to whole genera.</title>
        <authorList>
            <person name="Goeker M."/>
        </authorList>
    </citation>
    <scope>NUCLEOTIDE SEQUENCE [LARGE SCALE GENOMIC DNA]</scope>
    <source>
        <strain evidence="9 10">DSM 45312</strain>
    </source>
</reference>
<keyword evidence="2" id="KW-1003">Cell membrane</keyword>
<dbReference type="GO" id="GO:0005886">
    <property type="term" value="C:plasma membrane"/>
    <property type="evidence" value="ECO:0007669"/>
    <property type="project" value="UniProtKB-SubCell"/>
</dbReference>
<evidence type="ECO:0000313" key="9">
    <source>
        <dbReference type="EMBL" id="PSK91785.1"/>
    </source>
</evidence>
<dbReference type="AlphaFoldDB" id="A0A2P8D3I8"/>
<feature type="transmembrane region" description="Helical" evidence="7">
    <location>
        <begin position="129"/>
        <end position="148"/>
    </location>
</feature>
<feature type="transmembrane region" description="Helical" evidence="7">
    <location>
        <begin position="225"/>
        <end position="255"/>
    </location>
</feature>
<feature type="transmembrane region" description="Helical" evidence="7">
    <location>
        <begin position="194"/>
        <end position="213"/>
    </location>
</feature>
<keyword evidence="5 7" id="KW-0472">Membrane</keyword>
<dbReference type="InterPro" id="IPR051791">
    <property type="entry name" value="Pra-immunoreactive"/>
</dbReference>
<evidence type="ECO:0000256" key="4">
    <source>
        <dbReference type="ARBA" id="ARBA00022989"/>
    </source>
</evidence>
<feature type="region of interest" description="Disordered" evidence="6">
    <location>
        <begin position="1"/>
        <end position="113"/>
    </location>
</feature>
<feature type="compositionally biased region" description="Low complexity" evidence="6">
    <location>
        <begin position="81"/>
        <end position="97"/>
    </location>
</feature>
<feature type="domain" description="RDD" evidence="8">
    <location>
        <begin position="115"/>
        <end position="275"/>
    </location>
</feature>
<dbReference type="EMBL" id="PYGA01000019">
    <property type="protein sequence ID" value="PSK91785.1"/>
    <property type="molecule type" value="Genomic_DNA"/>
</dbReference>
<evidence type="ECO:0000256" key="6">
    <source>
        <dbReference type="SAM" id="MobiDB-lite"/>
    </source>
</evidence>
<evidence type="ECO:0000259" key="8">
    <source>
        <dbReference type="Pfam" id="PF06271"/>
    </source>
</evidence>
<organism evidence="9 10">
    <name type="scientific">Murinocardiopsis flavida</name>
    <dbReference type="NCBI Taxonomy" id="645275"/>
    <lineage>
        <taxon>Bacteria</taxon>
        <taxon>Bacillati</taxon>
        <taxon>Actinomycetota</taxon>
        <taxon>Actinomycetes</taxon>
        <taxon>Streptosporangiales</taxon>
        <taxon>Nocardiopsidaceae</taxon>
        <taxon>Murinocardiopsis</taxon>
    </lineage>
</organism>
<dbReference type="Proteomes" id="UP000240542">
    <property type="component" value="Unassembled WGS sequence"/>
</dbReference>
<keyword evidence="4 7" id="KW-1133">Transmembrane helix</keyword>
<dbReference type="PANTHER" id="PTHR36115">
    <property type="entry name" value="PROLINE-RICH ANTIGEN HOMOLOG-RELATED"/>
    <property type="match status" value="1"/>
</dbReference>
<feature type="compositionally biased region" description="Gly residues" evidence="6">
    <location>
        <begin position="98"/>
        <end position="108"/>
    </location>
</feature>
<dbReference type="RefSeq" id="WP_106585453.1">
    <property type="nucleotide sequence ID" value="NZ_PYGA01000019.1"/>
</dbReference>
<feature type="transmembrane region" description="Helical" evidence="7">
    <location>
        <begin position="160"/>
        <end position="182"/>
    </location>
</feature>
<evidence type="ECO:0000256" key="2">
    <source>
        <dbReference type="ARBA" id="ARBA00022475"/>
    </source>
</evidence>
<evidence type="ECO:0000256" key="1">
    <source>
        <dbReference type="ARBA" id="ARBA00004651"/>
    </source>
</evidence>
<name>A0A2P8D3I8_9ACTN</name>